<dbReference type="RefSeq" id="WP_091631910.1">
    <property type="nucleotide sequence ID" value="NZ_FMIC01000002.1"/>
</dbReference>
<dbReference type="Gene3D" id="1.10.10.10">
    <property type="entry name" value="Winged helix-like DNA-binding domain superfamily/Winged helix DNA-binding domain"/>
    <property type="match status" value="1"/>
</dbReference>
<evidence type="ECO:0008006" key="3">
    <source>
        <dbReference type="Google" id="ProtNLM"/>
    </source>
</evidence>
<dbReference type="OrthoDB" id="4266042at2"/>
<proteinExistence type="predicted"/>
<dbReference type="GO" id="GO:0003677">
    <property type="term" value="F:DNA binding"/>
    <property type="evidence" value="ECO:0007669"/>
    <property type="project" value="InterPro"/>
</dbReference>
<accession>A0A1C6W4C3</accession>
<evidence type="ECO:0000313" key="2">
    <source>
        <dbReference type="Proteomes" id="UP000199343"/>
    </source>
</evidence>
<dbReference type="AlphaFoldDB" id="A0A1C6W4C3"/>
<dbReference type="SUPFAM" id="SSF46894">
    <property type="entry name" value="C-terminal effector domain of the bipartite response regulators"/>
    <property type="match status" value="1"/>
</dbReference>
<gene>
    <name evidence="1" type="ORF">GA0070608_5702</name>
</gene>
<dbReference type="InterPro" id="IPR036388">
    <property type="entry name" value="WH-like_DNA-bd_sf"/>
</dbReference>
<organism evidence="1 2">
    <name type="scientific">Micromonospora peucetia</name>
    <dbReference type="NCBI Taxonomy" id="47871"/>
    <lineage>
        <taxon>Bacteria</taxon>
        <taxon>Bacillati</taxon>
        <taxon>Actinomycetota</taxon>
        <taxon>Actinomycetes</taxon>
        <taxon>Micromonosporales</taxon>
        <taxon>Micromonosporaceae</taxon>
        <taxon>Micromonospora</taxon>
    </lineage>
</organism>
<dbReference type="EMBL" id="FMIC01000002">
    <property type="protein sequence ID" value="SCL73419.1"/>
    <property type="molecule type" value="Genomic_DNA"/>
</dbReference>
<name>A0A1C6W4C3_9ACTN</name>
<sequence>MLSTTKILEQDLLKVRGLVESLAAQRRSQTANDSPVTQLSISREALGEAAENLMSQASESLCLIIGERSETTTVVVAACRRIAPMLAADVTVRMLVPPVTGTRCALNALFPEEAEMRLAALPGLTAVVSDTRSTLVSNAPGDPALIRSTSVATNLRALFDTIWPTAAATDPHLRFREHSQAEELRRVLDCLQEGLIDDFAARKLSMSVRTYRRYVAYVMALLGTNSRFQTGARAIETGLLPRRSMRVADRPVPADIVNRIS</sequence>
<dbReference type="STRING" id="47871.GA0070608_5702"/>
<dbReference type="Proteomes" id="UP000199343">
    <property type="component" value="Unassembled WGS sequence"/>
</dbReference>
<dbReference type="GO" id="GO:0006355">
    <property type="term" value="P:regulation of DNA-templated transcription"/>
    <property type="evidence" value="ECO:0007669"/>
    <property type="project" value="InterPro"/>
</dbReference>
<protein>
    <recommendedName>
        <fullName evidence="3">HTH luxR-type domain-containing protein</fullName>
    </recommendedName>
</protein>
<evidence type="ECO:0000313" key="1">
    <source>
        <dbReference type="EMBL" id="SCL73419.1"/>
    </source>
</evidence>
<reference evidence="1 2" key="1">
    <citation type="submission" date="2016-06" db="EMBL/GenBank/DDBJ databases">
        <authorList>
            <person name="Kjaerup R.B."/>
            <person name="Dalgaard T.S."/>
            <person name="Juul-Madsen H.R."/>
        </authorList>
    </citation>
    <scope>NUCLEOTIDE SEQUENCE [LARGE SCALE GENOMIC DNA]</scope>
    <source>
        <strain evidence="1 2">DSM 43363</strain>
    </source>
</reference>
<dbReference type="InterPro" id="IPR016032">
    <property type="entry name" value="Sig_transdc_resp-reg_C-effctor"/>
</dbReference>